<dbReference type="Gene3D" id="1.20.1250.20">
    <property type="entry name" value="MFS general substrate transporter like domains"/>
    <property type="match status" value="1"/>
</dbReference>
<evidence type="ECO:0000256" key="1">
    <source>
        <dbReference type="ARBA" id="ARBA00004651"/>
    </source>
</evidence>
<evidence type="ECO:0000259" key="7">
    <source>
        <dbReference type="PROSITE" id="PS50850"/>
    </source>
</evidence>
<dbReference type="PANTHER" id="PTHR23513">
    <property type="entry name" value="INTEGRAL MEMBRANE EFFLUX PROTEIN-RELATED"/>
    <property type="match status" value="1"/>
</dbReference>
<gene>
    <name evidence="8" type="ordered locus">KSE_28990</name>
</gene>
<dbReference type="InterPro" id="IPR011701">
    <property type="entry name" value="MFS"/>
</dbReference>
<dbReference type="EMBL" id="AP010968">
    <property type="protein sequence ID" value="BAJ28710.1"/>
    <property type="molecule type" value="Genomic_DNA"/>
</dbReference>
<name>E4NBX9_KITSK</name>
<keyword evidence="9" id="KW-1185">Reference proteome</keyword>
<comment type="subcellular location">
    <subcellularLocation>
        <location evidence="1">Cell membrane</location>
        <topology evidence="1">Multi-pass membrane protein</topology>
    </subcellularLocation>
</comment>
<feature type="transmembrane region" description="Helical" evidence="6">
    <location>
        <begin position="101"/>
        <end position="134"/>
    </location>
</feature>
<evidence type="ECO:0000313" key="8">
    <source>
        <dbReference type="EMBL" id="BAJ28710.1"/>
    </source>
</evidence>
<dbReference type="STRING" id="452652.KSE_28990"/>
<dbReference type="PROSITE" id="PS50850">
    <property type="entry name" value="MFS"/>
    <property type="match status" value="1"/>
</dbReference>
<feature type="transmembrane region" description="Helical" evidence="6">
    <location>
        <begin position="390"/>
        <end position="410"/>
    </location>
</feature>
<feature type="transmembrane region" description="Helical" evidence="6">
    <location>
        <begin position="180"/>
        <end position="203"/>
    </location>
</feature>
<keyword evidence="4 6" id="KW-1133">Transmembrane helix</keyword>
<protein>
    <submittedName>
        <fullName evidence="8">Putative major facilitator superfamily transporter</fullName>
    </submittedName>
</protein>
<dbReference type="GO" id="GO:0022857">
    <property type="term" value="F:transmembrane transporter activity"/>
    <property type="evidence" value="ECO:0007669"/>
    <property type="project" value="InterPro"/>
</dbReference>
<dbReference type="HOGENOM" id="CLU_034180_13_2_11"/>
<reference evidence="8 9" key="1">
    <citation type="journal article" date="2010" name="DNA Res.">
        <title>Genome sequence of Kitasatospora setae NBRC 14216T: an evolutionary snapshot of the family Streptomycetaceae.</title>
        <authorList>
            <person name="Ichikawa N."/>
            <person name="Oguchi A."/>
            <person name="Ikeda H."/>
            <person name="Ishikawa J."/>
            <person name="Kitani S."/>
            <person name="Watanabe Y."/>
            <person name="Nakamura S."/>
            <person name="Katano Y."/>
            <person name="Kishi E."/>
            <person name="Sasagawa M."/>
            <person name="Ankai A."/>
            <person name="Fukui S."/>
            <person name="Hashimoto Y."/>
            <person name="Kamata S."/>
            <person name="Otoguro M."/>
            <person name="Tanikawa S."/>
            <person name="Nihira T."/>
            <person name="Horinouchi S."/>
            <person name="Ohnishi Y."/>
            <person name="Hayakawa M."/>
            <person name="Kuzuyama T."/>
            <person name="Arisawa A."/>
            <person name="Nomoto F."/>
            <person name="Miura H."/>
            <person name="Takahashi Y."/>
            <person name="Fujita N."/>
        </authorList>
    </citation>
    <scope>NUCLEOTIDE SEQUENCE [LARGE SCALE GENOMIC DNA]</scope>
    <source>
        <strain evidence="9">ATCC 33774 / DSM 43861 / JCM 3304 / KCC A-0304 / NBRC 14216 / KM-6054</strain>
    </source>
</reference>
<evidence type="ECO:0000256" key="4">
    <source>
        <dbReference type="ARBA" id="ARBA00022989"/>
    </source>
</evidence>
<evidence type="ECO:0000256" key="2">
    <source>
        <dbReference type="ARBA" id="ARBA00022475"/>
    </source>
</evidence>
<dbReference type="AlphaFoldDB" id="E4NBX9"/>
<evidence type="ECO:0000313" key="9">
    <source>
        <dbReference type="Proteomes" id="UP000007076"/>
    </source>
</evidence>
<dbReference type="RefSeq" id="WP_014136023.1">
    <property type="nucleotide sequence ID" value="NC_016109.1"/>
</dbReference>
<feature type="transmembrane region" description="Helical" evidence="6">
    <location>
        <begin position="238"/>
        <end position="260"/>
    </location>
</feature>
<dbReference type="InterPro" id="IPR020846">
    <property type="entry name" value="MFS_dom"/>
</dbReference>
<feature type="transmembrane region" description="Helical" evidence="6">
    <location>
        <begin position="61"/>
        <end position="80"/>
    </location>
</feature>
<dbReference type="eggNOG" id="COG2814">
    <property type="taxonomic scope" value="Bacteria"/>
</dbReference>
<dbReference type="KEGG" id="ksk:KSE_28990"/>
<keyword evidence="5 6" id="KW-0472">Membrane</keyword>
<evidence type="ECO:0000256" key="6">
    <source>
        <dbReference type="SAM" id="Phobius"/>
    </source>
</evidence>
<feature type="domain" description="Major facilitator superfamily (MFS) profile" evidence="7">
    <location>
        <begin position="234"/>
        <end position="419"/>
    </location>
</feature>
<dbReference type="InterPro" id="IPR036259">
    <property type="entry name" value="MFS_trans_sf"/>
</dbReference>
<dbReference type="PANTHER" id="PTHR23513:SF6">
    <property type="entry name" value="MAJOR FACILITATOR SUPERFAMILY ASSOCIATED DOMAIN-CONTAINING PROTEIN"/>
    <property type="match status" value="1"/>
</dbReference>
<dbReference type="Proteomes" id="UP000007076">
    <property type="component" value="Chromosome"/>
</dbReference>
<feature type="transmembrane region" description="Helical" evidence="6">
    <location>
        <begin position="266"/>
        <end position="289"/>
    </location>
</feature>
<proteinExistence type="predicted"/>
<dbReference type="CDD" id="cd06173">
    <property type="entry name" value="MFS_MefA_like"/>
    <property type="match status" value="1"/>
</dbReference>
<dbReference type="GO" id="GO:0005886">
    <property type="term" value="C:plasma membrane"/>
    <property type="evidence" value="ECO:0007669"/>
    <property type="project" value="UniProtKB-SubCell"/>
</dbReference>
<accession>E4NBX9</accession>
<sequence length="419" mass="44145">MTTTAAGPERREDAPAASAFGVRAFRQVFAASAASTLGTQISYLAVPLLAVTVLDASPGQVSALAALGTAAFLLIGLPAGAWTDRMRKRRLQITADLVRALLFGSVPVAWALDALTIGQLYAVVLLSGLATVFFDVANQSFLPHVVGRELLGEANAKLVGMQAVNQVAGRSAGGYLVQLLGAPLAVALNAVTYLWSALCLLRVRASEPKPERRPDTHLGREILEGTRFVLGHPMLRPLALDGALTNMALQMIVTVLPVLFVRELGLSEFAFGTFLAMAGLGVFLGSLAARRLGRRLGAGRSMWLVGLCVAPAGFVLPLLDRGPMLWAAGAAYLLMTFKVGTDNVVKVTFRQQATPAHLLGRMNATFRFLLTGSLAIGSVLSGVLAETVGIRAVLWTGAAVLSLSWTVVFCSPHRRAGAP</sequence>
<feature type="transmembrane region" description="Helical" evidence="6">
    <location>
        <begin position="366"/>
        <end position="384"/>
    </location>
</feature>
<organism evidence="8 9">
    <name type="scientific">Kitasatospora setae (strain ATCC 33774 / DSM 43861 / JCM 3304 / KCC A-0304 / NBRC 14216 / KM-6054)</name>
    <name type="common">Streptomyces setae</name>
    <dbReference type="NCBI Taxonomy" id="452652"/>
    <lineage>
        <taxon>Bacteria</taxon>
        <taxon>Bacillati</taxon>
        <taxon>Actinomycetota</taxon>
        <taxon>Actinomycetes</taxon>
        <taxon>Kitasatosporales</taxon>
        <taxon>Streptomycetaceae</taxon>
        <taxon>Kitasatospora</taxon>
    </lineage>
</organism>
<evidence type="ECO:0000256" key="5">
    <source>
        <dbReference type="ARBA" id="ARBA00023136"/>
    </source>
</evidence>
<feature type="transmembrane region" description="Helical" evidence="6">
    <location>
        <begin position="28"/>
        <end position="49"/>
    </location>
</feature>
<dbReference type="Pfam" id="PF07690">
    <property type="entry name" value="MFS_1"/>
    <property type="match status" value="1"/>
</dbReference>
<dbReference type="SUPFAM" id="SSF103473">
    <property type="entry name" value="MFS general substrate transporter"/>
    <property type="match status" value="1"/>
</dbReference>
<feature type="transmembrane region" description="Helical" evidence="6">
    <location>
        <begin position="301"/>
        <end position="319"/>
    </location>
</feature>
<feature type="transmembrane region" description="Helical" evidence="6">
    <location>
        <begin position="325"/>
        <end position="345"/>
    </location>
</feature>
<dbReference type="PATRIC" id="fig|452652.3.peg.2906"/>
<evidence type="ECO:0000256" key="3">
    <source>
        <dbReference type="ARBA" id="ARBA00022692"/>
    </source>
</evidence>
<keyword evidence="3 6" id="KW-0812">Transmembrane</keyword>
<keyword evidence="2" id="KW-1003">Cell membrane</keyword>